<dbReference type="Proteomes" id="UP001259832">
    <property type="component" value="Unassembled WGS sequence"/>
</dbReference>
<sequence length="114" mass="13006">MAWTSSKIGRNVRVGFNAYGMFPLSLVRMHERLELYERNGAPRHVHLASWLQVKPTIEAEVLTLRVKPKKTTERKRVAVGGRLLTHEALQELAEAGSKNPSRLRKLLLQLQVKV</sequence>
<comment type="caution">
    <text evidence="1">The sequence shown here is derived from an EMBL/GenBank/DDBJ whole genome shotgun (WGS) entry which is preliminary data.</text>
</comment>
<evidence type="ECO:0000313" key="1">
    <source>
        <dbReference type="EMBL" id="KAK1931952.1"/>
    </source>
</evidence>
<gene>
    <name evidence="1" type="ORF">P3T76_012452</name>
</gene>
<reference evidence="1" key="1">
    <citation type="submission" date="2023-08" db="EMBL/GenBank/DDBJ databases">
        <title>Reference Genome Resource for the Citrus Pathogen Phytophthora citrophthora.</title>
        <authorList>
            <person name="Moller H."/>
            <person name="Coetzee B."/>
            <person name="Rose L.J."/>
            <person name="Van Niekerk J.M."/>
        </authorList>
    </citation>
    <scope>NUCLEOTIDE SEQUENCE</scope>
    <source>
        <strain evidence="1">STE-U-9442</strain>
    </source>
</reference>
<protein>
    <submittedName>
        <fullName evidence="1">Uncharacterized protein</fullName>
    </submittedName>
</protein>
<keyword evidence="2" id="KW-1185">Reference proteome</keyword>
<organism evidence="1 2">
    <name type="scientific">Phytophthora citrophthora</name>
    <dbReference type="NCBI Taxonomy" id="4793"/>
    <lineage>
        <taxon>Eukaryota</taxon>
        <taxon>Sar</taxon>
        <taxon>Stramenopiles</taxon>
        <taxon>Oomycota</taxon>
        <taxon>Peronosporomycetes</taxon>
        <taxon>Peronosporales</taxon>
        <taxon>Peronosporaceae</taxon>
        <taxon>Phytophthora</taxon>
    </lineage>
</organism>
<accession>A0AAD9G4P7</accession>
<evidence type="ECO:0000313" key="2">
    <source>
        <dbReference type="Proteomes" id="UP001259832"/>
    </source>
</evidence>
<dbReference type="AlphaFoldDB" id="A0AAD9G4P7"/>
<proteinExistence type="predicted"/>
<dbReference type="EMBL" id="JASMQC010000031">
    <property type="protein sequence ID" value="KAK1931952.1"/>
    <property type="molecule type" value="Genomic_DNA"/>
</dbReference>
<name>A0AAD9G4P7_9STRA</name>